<protein>
    <submittedName>
        <fullName evidence="2">Uncharacterized protein</fullName>
    </submittedName>
</protein>
<feature type="transmembrane region" description="Helical" evidence="1">
    <location>
        <begin position="119"/>
        <end position="136"/>
    </location>
</feature>
<dbReference type="PANTHER" id="PTHR21530">
    <property type="entry name" value="PHEROMONE SHUTDOWN PROTEIN"/>
    <property type="match status" value="1"/>
</dbReference>
<dbReference type="GO" id="GO:0005741">
    <property type="term" value="C:mitochondrial outer membrane"/>
    <property type="evidence" value="ECO:0007669"/>
    <property type="project" value="TreeGrafter"/>
</dbReference>
<accession>A0A833QSX7</accession>
<comment type="caution">
    <text evidence="2">The sequence shown here is derived from an EMBL/GenBank/DDBJ whole genome shotgun (WGS) entry which is preliminary data.</text>
</comment>
<proteinExistence type="predicted"/>
<sequence length="139" mass="15936">MKRGGIKKMLAESEFKAAHEAAIEIGAKVVPGDRPHRYKGIYDEDIELLNSFPPAYETLAEEHHMYMAHNLWKEVGQCSSLVALLERSHLNHIRKYWHIEFLVEAVIVTVKEHSSSVKFFSSVGAVIVTFIGIYLWRKN</sequence>
<organism evidence="2 3">
    <name type="scientific">Carex littledalei</name>
    <dbReference type="NCBI Taxonomy" id="544730"/>
    <lineage>
        <taxon>Eukaryota</taxon>
        <taxon>Viridiplantae</taxon>
        <taxon>Streptophyta</taxon>
        <taxon>Embryophyta</taxon>
        <taxon>Tracheophyta</taxon>
        <taxon>Spermatophyta</taxon>
        <taxon>Magnoliopsida</taxon>
        <taxon>Liliopsida</taxon>
        <taxon>Poales</taxon>
        <taxon>Cyperaceae</taxon>
        <taxon>Cyperoideae</taxon>
        <taxon>Cariceae</taxon>
        <taxon>Carex</taxon>
        <taxon>Carex subgen. Euthyceras</taxon>
    </lineage>
</organism>
<dbReference type="InterPro" id="IPR046345">
    <property type="entry name" value="TraB_PrgY-like"/>
</dbReference>
<dbReference type="PANTHER" id="PTHR21530:SF7">
    <property type="entry name" value="TRAB DOMAIN-CONTAINING PROTEIN"/>
    <property type="match status" value="1"/>
</dbReference>
<name>A0A833QSX7_9POAL</name>
<keyword evidence="1" id="KW-0472">Membrane</keyword>
<dbReference type="Proteomes" id="UP000623129">
    <property type="component" value="Unassembled WGS sequence"/>
</dbReference>
<evidence type="ECO:0000313" key="2">
    <source>
        <dbReference type="EMBL" id="KAF3332960.1"/>
    </source>
</evidence>
<gene>
    <name evidence="2" type="ORF">FCM35_KLT02537</name>
</gene>
<reference evidence="2" key="1">
    <citation type="submission" date="2020-01" db="EMBL/GenBank/DDBJ databases">
        <title>Genome sequence of Kobresia littledalei, the first chromosome-level genome in the family Cyperaceae.</title>
        <authorList>
            <person name="Qu G."/>
        </authorList>
    </citation>
    <scope>NUCLEOTIDE SEQUENCE</scope>
    <source>
        <strain evidence="2">C.B.Clarke</strain>
        <tissue evidence="2">Leaf</tissue>
    </source>
</reference>
<keyword evidence="1" id="KW-0812">Transmembrane</keyword>
<dbReference type="EMBL" id="SWLB01000011">
    <property type="protein sequence ID" value="KAF3332960.1"/>
    <property type="molecule type" value="Genomic_DNA"/>
</dbReference>
<dbReference type="AlphaFoldDB" id="A0A833QSX7"/>
<keyword evidence="1" id="KW-1133">Transmembrane helix</keyword>
<evidence type="ECO:0000256" key="1">
    <source>
        <dbReference type="SAM" id="Phobius"/>
    </source>
</evidence>
<evidence type="ECO:0000313" key="3">
    <source>
        <dbReference type="Proteomes" id="UP000623129"/>
    </source>
</evidence>
<keyword evidence="3" id="KW-1185">Reference proteome</keyword>